<organism evidence="1 2">
    <name type="scientific">Arthrobacter bambusae</name>
    <dbReference type="NCBI Taxonomy" id="1338426"/>
    <lineage>
        <taxon>Bacteria</taxon>
        <taxon>Bacillati</taxon>
        <taxon>Actinomycetota</taxon>
        <taxon>Actinomycetes</taxon>
        <taxon>Micrococcales</taxon>
        <taxon>Micrococcaceae</taxon>
        <taxon>Arthrobacter</taxon>
    </lineage>
</organism>
<proteinExistence type="predicted"/>
<dbReference type="GeneID" id="92751316"/>
<sequence length="366" mass="40882">MSGKNAKLQRQQDRAAAVTDWAALDLRMLRDDVNWIASLGEASQTNAQWQGIIGLALTPHMARIVHEGMGLLGRRRPTQVRAVTLKFATEIEAARHSVKLLDDTQKLYDGVIQDFERIDREHSKAWAPSRNFGMSVTEGRVFSTSRSADFQRSGRLSERTIVPNEYSNRLGYDIGRAAAAIVRQFGHAPEFTPLPVDLWGEAPSAVTLDRADYYTTRFEPEFPAALKDVLCVIEGSVNSCLHAFKPVEGPFTNPVFRVQFVTVSHALNALHEVRNKYSQLADTPGMTRISSVIDSPQAVNLRSLRKLRNRCMHYLIPPTLTGLGDHLPMYGLVESTSPGRSYEIVNAELQHVLAALSDALYNWKRS</sequence>
<evidence type="ECO:0000313" key="1">
    <source>
        <dbReference type="EMBL" id="MET4538583.1"/>
    </source>
</evidence>
<comment type="caution">
    <text evidence="1">The sequence shown here is derived from an EMBL/GenBank/DDBJ whole genome shotgun (WGS) entry which is preliminary data.</text>
</comment>
<dbReference type="RefSeq" id="WP_354226119.1">
    <property type="nucleotide sequence ID" value="NZ_JBEPSN010000001.1"/>
</dbReference>
<keyword evidence="2" id="KW-1185">Reference proteome</keyword>
<reference evidence="1 2" key="1">
    <citation type="submission" date="2024-06" db="EMBL/GenBank/DDBJ databases">
        <title>Sorghum-associated microbial communities from plants grown in Nebraska, USA.</title>
        <authorList>
            <person name="Schachtman D."/>
        </authorList>
    </citation>
    <scope>NUCLEOTIDE SEQUENCE [LARGE SCALE GENOMIC DNA]</scope>
    <source>
        <strain evidence="1 2">3552</strain>
    </source>
</reference>
<accession>A0ABV2P1E4</accession>
<evidence type="ECO:0000313" key="2">
    <source>
        <dbReference type="Proteomes" id="UP001549307"/>
    </source>
</evidence>
<protein>
    <submittedName>
        <fullName evidence="1">Uncharacterized protein</fullName>
    </submittedName>
</protein>
<gene>
    <name evidence="1" type="ORF">ABIE37_000338</name>
</gene>
<name>A0ABV2P1E4_9MICC</name>
<dbReference type="EMBL" id="JBEPSN010000001">
    <property type="protein sequence ID" value="MET4538583.1"/>
    <property type="molecule type" value="Genomic_DNA"/>
</dbReference>
<dbReference type="Proteomes" id="UP001549307">
    <property type="component" value="Unassembled WGS sequence"/>
</dbReference>